<accession>X0VC64</accession>
<name>X0VC64_9ZZZZ</name>
<dbReference type="InterPro" id="IPR058637">
    <property type="entry name" value="YknX-like_C"/>
</dbReference>
<dbReference type="AlphaFoldDB" id="X0VC64"/>
<gene>
    <name evidence="2" type="ORF">S01H1_19997</name>
</gene>
<dbReference type="Pfam" id="PF25989">
    <property type="entry name" value="YknX_C"/>
    <property type="match status" value="1"/>
</dbReference>
<feature type="domain" description="YknX-like C-terminal permuted SH3-like" evidence="1">
    <location>
        <begin position="16"/>
        <end position="80"/>
    </location>
</feature>
<evidence type="ECO:0000313" key="2">
    <source>
        <dbReference type="EMBL" id="GAF98175.1"/>
    </source>
</evidence>
<dbReference type="EMBL" id="BARS01010880">
    <property type="protein sequence ID" value="GAF98175.1"/>
    <property type="molecule type" value="Genomic_DNA"/>
</dbReference>
<reference evidence="2" key="1">
    <citation type="journal article" date="2014" name="Front. Microbiol.">
        <title>High frequency of phylogenetically diverse reductive dehalogenase-homologous genes in deep subseafloor sedimentary metagenomes.</title>
        <authorList>
            <person name="Kawai M."/>
            <person name="Futagami T."/>
            <person name="Toyoda A."/>
            <person name="Takaki Y."/>
            <person name="Nishi S."/>
            <person name="Hori S."/>
            <person name="Arai W."/>
            <person name="Tsubouchi T."/>
            <person name="Morono Y."/>
            <person name="Uchiyama I."/>
            <person name="Ito T."/>
            <person name="Fujiyama A."/>
            <person name="Inagaki F."/>
            <person name="Takami H."/>
        </authorList>
    </citation>
    <scope>NUCLEOTIDE SEQUENCE</scope>
    <source>
        <strain evidence="2">Expedition CK06-06</strain>
    </source>
</reference>
<organism evidence="2">
    <name type="scientific">marine sediment metagenome</name>
    <dbReference type="NCBI Taxonomy" id="412755"/>
    <lineage>
        <taxon>unclassified sequences</taxon>
        <taxon>metagenomes</taxon>
        <taxon>ecological metagenomes</taxon>
    </lineage>
</organism>
<comment type="caution">
    <text evidence="2">The sequence shown here is derived from an EMBL/GenBank/DDBJ whole genome shotgun (WGS) entry which is preliminary data.</text>
</comment>
<feature type="non-terminal residue" evidence="2">
    <location>
        <position position="1"/>
    </location>
</feature>
<evidence type="ECO:0000259" key="1">
    <source>
        <dbReference type="Pfam" id="PF25989"/>
    </source>
</evidence>
<dbReference type="Gene3D" id="2.40.420.20">
    <property type="match status" value="1"/>
</dbReference>
<sequence length="82" mass="8998">LFATAELELNKQRPVIFVPLGAVQNYGEVWWVFVVRDGVARKQIVALGEQAGGKIEIRTGLTGKERLVARPELVKDGDKVGP</sequence>
<protein>
    <recommendedName>
        <fullName evidence="1">YknX-like C-terminal permuted SH3-like domain-containing protein</fullName>
    </recommendedName>
</protein>
<proteinExistence type="predicted"/>